<evidence type="ECO:0000313" key="8">
    <source>
        <dbReference type="Proteomes" id="UP000694925"/>
    </source>
</evidence>
<gene>
    <name evidence="9" type="primary">LOC108624389</name>
</gene>
<dbReference type="CDD" id="cd03368">
    <property type="entry name" value="Ribosomal_S12"/>
    <property type="match status" value="1"/>
</dbReference>
<dbReference type="GO" id="GO:0015935">
    <property type="term" value="C:small ribosomal subunit"/>
    <property type="evidence" value="ECO:0007669"/>
    <property type="project" value="InterPro"/>
</dbReference>
<dbReference type="GO" id="GO:0005739">
    <property type="term" value="C:mitochondrion"/>
    <property type="evidence" value="ECO:0007669"/>
    <property type="project" value="UniProtKB-SubCell"/>
</dbReference>
<evidence type="ECO:0000256" key="2">
    <source>
        <dbReference type="ARBA" id="ARBA00005657"/>
    </source>
</evidence>
<comment type="subcellular location">
    <subcellularLocation>
        <location evidence="1">Mitochondrion</location>
    </subcellularLocation>
</comment>
<dbReference type="PANTHER" id="PTHR11652">
    <property type="entry name" value="30S RIBOSOMAL PROTEIN S12 FAMILY MEMBER"/>
    <property type="match status" value="1"/>
</dbReference>
<evidence type="ECO:0000256" key="4">
    <source>
        <dbReference type="ARBA" id="ARBA00022980"/>
    </source>
</evidence>
<keyword evidence="5" id="KW-0496">Mitochondrion</keyword>
<keyword evidence="4 9" id="KW-0689">Ribosomal protein</keyword>
<dbReference type="InterPro" id="IPR006032">
    <property type="entry name" value="Ribosomal_uS12"/>
</dbReference>
<dbReference type="Gene3D" id="2.40.50.140">
    <property type="entry name" value="Nucleic acid-binding proteins"/>
    <property type="match status" value="1"/>
</dbReference>
<accession>A0AAJ7IWZ6</accession>
<keyword evidence="8" id="KW-1185">Reference proteome</keyword>
<keyword evidence="6" id="KW-0687">Ribonucleoprotein</keyword>
<dbReference type="RefSeq" id="XP_017879135.1">
    <property type="nucleotide sequence ID" value="XM_018023646.2"/>
</dbReference>
<dbReference type="KEGG" id="ccal:108624389"/>
<evidence type="ECO:0000256" key="1">
    <source>
        <dbReference type="ARBA" id="ARBA00004173"/>
    </source>
</evidence>
<dbReference type="CTD" id="31228"/>
<evidence type="ECO:0000313" key="9">
    <source>
        <dbReference type="RefSeq" id="XP_017879135.1"/>
    </source>
</evidence>
<evidence type="ECO:0000256" key="5">
    <source>
        <dbReference type="ARBA" id="ARBA00023128"/>
    </source>
</evidence>
<name>A0AAJ7IWZ6_9HYME</name>
<dbReference type="GeneID" id="108624389"/>
<keyword evidence="3" id="KW-0809">Transit peptide</keyword>
<dbReference type="FunFam" id="2.40.50.140:FF:000115">
    <property type="entry name" value="28S ribosomal protein S12, mitochondrial"/>
    <property type="match status" value="1"/>
</dbReference>
<evidence type="ECO:0000256" key="6">
    <source>
        <dbReference type="ARBA" id="ARBA00023274"/>
    </source>
</evidence>
<sequence length="182" mass="20471">MNFLTRNVINVAKVCLKNSLEVGKPQLNRLCVNPISTQATSLIQAGKLLNSTSTNSCIGNLIQGFQQIRLKSTLCKLHFKGDYRKKRKKKKNPFDGKPFAKGIVIKTLIKKPKKPNSANRKCVLLRLSSGKEMIAYVPGEGHNLQEHNVVLCRVRKVKDTPGVRIRCIRGKYDLPHVVKKKT</sequence>
<dbReference type="GO" id="GO:0006412">
    <property type="term" value="P:translation"/>
    <property type="evidence" value="ECO:0007669"/>
    <property type="project" value="InterPro"/>
</dbReference>
<dbReference type="InterPro" id="IPR012340">
    <property type="entry name" value="NA-bd_OB-fold"/>
</dbReference>
<comment type="similarity">
    <text evidence="2">Belongs to the universal ribosomal protein uS12 family.</text>
</comment>
<dbReference type="PRINTS" id="PR01034">
    <property type="entry name" value="RIBOSOMALS12"/>
</dbReference>
<protein>
    <recommendedName>
        <fullName evidence="7">Small ribosomal subunit protein uS12m</fullName>
    </recommendedName>
</protein>
<evidence type="ECO:0000256" key="3">
    <source>
        <dbReference type="ARBA" id="ARBA00022946"/>
    </source>
</evidence>
<reference evidence="9" key="1">
    <citation type="submission" date="2025-08" db="UniProtKB">
        <authorList>
            <consortium name="RefSeq"/>
        </authorList>
    </citation>
    <scope>IDENTIFICATION</scope>
    <source>
        <tissue evidence="9">Whole body</tissue>
    </source>
</reference>
<dbReference type="SUPFAM" id="SSF50249">
    <property type="entry name" value="Nucleic acid-binding proteins"/>
    <property type="match status" value="1"/>
</dbReference>
<proteinExistence type="inferred from homology"/>
<dbReference type="Proteomes" id="UP000694925">
    <property type="component" value="Unplaced"/>
</dbReference>
<dbReference type="InterPro" id="IPR005679">
    <property type="entry name" value="Ribosomal_uS12_bac"/>
</dbReference>
<dbReference type="PROSITE" id="PS00055">
    <property type="entry name" value="RIBOSOMAL_S12"/>
    <property type="match status" value="1"/>
</dbReference>
<organism evidence="8 9">
    <name type="scientific">Ceratina calcarata</name>
    <dbReference type="NCBI Taxonomy" id="156304"/>
    <lineage>
        <taxon>Eukaryota</taxon>
        <taxon>Metazoa</taxon>
        <taxon>Ecdysozoa</taxon>
        <taxon>Arthropoda</taxon>
        <taxon>Hexapoda</taxon>
        <taxon>Insecta</taxon>
        <taxon>Pterygota</taxon>
        <taxon>Neoptera</taxon>
        <taxon>Endopterygota</taxon>
        <taxon>Hymenoptera</taxon>
        <taxon>Apocrita</taxon>
        <taxon>Aculeata</taxon>
        <taxon>Apoidea</taxon>
        <taxon>Anthophila</taxon>
        <taxon>Apidae</taxon>
        <taxon>Ceratina</taxon>
        <taxon>Zadontomerus</taxon>
    </lineage>
</organism>
<dbReference type="Pfam" id="PF00164">
    <property type="entry name" value="Ribosom_S12_S23"/>
    <property type="match status" value="1"/>
</dbReference>
<evidence type="ECO:0000256" key="7">
    <source>
        <dbReference type="ARBA" id="ARBA00035248"/>
    </source>
</evidence>
<dbReference type="GO" id="GO:0003735">
    <property type="term" value="F:structural constituent of ribosome"/>
    <property type="evidence" value="ECO:0007669"/>
    <property type="project" value="InterPro"/>
</dbReference>
<dbReference type="AlphaFoldDB" id="A0AAJ7IWZ6"/>